<reference evidence="1 2" key="1">
    <citation type="journal article" date="2014" name="ISME J.">
        <title>Candidatus Competibacter-lineage genomes retrieved from metagenomes reveal functional metabolic diversity.</title>
        <authorList>
            <person name="McIlroy S.J."/>
            <person name="Albertsen M."/>
            <person name="Andresen E.K."/>
            <person name="Saunders A.M."/>
            <person name="Kristiansen R."/>
            <person name="Stokholm-Bjerregaard M."/>
            <person name="Nielsen K.L."/>
            <person name="Nielsen P.H."/>
        </authorList>
    </citation>
    <scope>NUCLEOTIDE SEQUENCE [LARGE SCALE GENOMIC DNA]</scope>
    <source>
        <strain evidence="1 2">Run_B_J11</strain>
    </source>
</reference>
<dbReference type="AlphaFoldDB" id="A0A7U7G7V5"/>
<evidence type="ECO:0000313" key="2">
    <source>
        <dbReference type="Proteomes" id="UP000019184"/>
    </source>
</evidence>
<comment type="caution">
    <text evidence="1">The sequence shown here is derived from an EMBL/GenBank/DDBJ whole genome shotgun (WGS) entry which is preliminary data.</text>
</comment>
<sequence>MGKALTYGLVCLRRVSGHSPTWSG</sequence>
<protein>
    <submittedName>
        <fullName evidence="1">Uncharacterized protein</fullName>
    </submittedName>
</protein>
<dbReference type="EMBL" id="CBTK010000010">
    <property type="protein sequence ID" value="CDH43145.1"/>
    <property type="molecule type" value="Genomic_DNA"/>
</dbReference>
<dbReference type="Proteomes" id="UP000019184">
    <property type="component" value="Unassembled WGS sequence"/>
</dbReference>
<gene>
    <name evidence="1" type="ORF">BN874_1070003</name>
</gene>
<accession>A0A7U7G7V5</accession>
<organism evidence="1 2">
    <name type="scientific">Candidatus Contendobacter odensis Run_B_J11</name>
    <dbReference type="NCBI Taxonomy" id="1400861"/>
    <lineage>
        <taxon>Bacteria</taxon>
        <taxon>Pseudomonadati</taxon>
        <taxon>Pseudomonadota</taxon>
        <taxon>Gammaproteobacteria</taxon>
        <taxon>Candidatus Competibacteraceae</taxon>
        <taxon>Candidatus Contendibacter</taxon>
    </lineage>
</organism>
<evidence type="ECO:0000313" key="1">
    <source>
        <dbReference type="EMBL" id="CDH43145.1"/>
    </source>
</evidence>
<proteinExistence type="predicted"/>
<name>A0A7U7G7V5_9GAMM</name>
<keyword evidence="2" id="KW-1185">Reference proteome</keyword>